<reference evidence="2" key="1">
    <citation type="submission" date="2021-08" db="EMBL/GenBank/DDBJ databases">
        <title>Genome of a novel bacterium of the phylum Verrucomicrobia, Oleiharenicola sp. KSB-15.</title>
        <authorList>
            <person name="Chung J.-H."/>
            <person name="Ahn J.-H."/>
            <person name="Yoon Y."/>
            <person name="Kim D.-Y."/>
            <person name="An S.-H."/>
            <person name="Park I."/>
            <person name="Yeon J."/>
        </authorList>
    </citation>
    <scope>NUCLEOTIDE SEQUENCE</scope>
    <source>
        <strain evidence="2">KSB-15</strain>
    </source>
</reference>
<keyword evidence="3" id="KW-1185">Reference proteome</keyword>
<keyword evidence="1" id="KW-0472">Membrane</keyword>
<sequence length="130" mass="14569">MFTQDTRAFVNQMLVYTLVMICFSGSVGLGTVWLRHQISVTANAARDIEGRIAEVRRHIDETNATIQAEKSPDVLARRNVEMRLGLVQPREENVVRVNEDPVFRLAAKRNRTLFSDTGGASVVFRLPGTP</sequence>
<dbReference type="EMBL" id="CP080507">
    <property type="protein sequence ID" value="QYM78089.1"/>
    <property type="molecule type" value="Genomic_DNA"/>
</dbReference>
<evidence type="ECO:0000313" key="2">
    <source>
        <dbReference type="EMBL" id="QYM78089.1"/>
    </source>
</evidence>
<dbReference type="Proteomes" id="UP000825051">
    <property type="component" value="Chromosome"/>
</dbReference>
<keyword evidence="1" id="KW-1133">Transmembrane helix</keyword>
<proteinExistence type="predicted"/>
<evidence type="ECO:0000313" key="3">
    <source>
        <dbReference type="Proteomes" id="UP000825051"/>
    </source>
</evidence>
<name>A0A8F9TRX4_9BACT</name>
<feature type="transmembrane region" description="Helical" evidence="1">
    <location>
        <begin position="13"/>
        <end position="34"/>
    </location>
</feature>
<organism evidence="2 3">
    <name type="scientific">Horticoccus luteus</name>
    <dbReference type="NCBI Taxonomy" id="2862869"/>
    <lineage>
        <taxon>Bacteria</taxon>
        <taxon>Pseudomonadati</taxon>
        <taxon>Verrucomicrobiota</taxon>
        <taxon>Opitutia</taxon>
        <taxon>Opitutales</taxon>
        <taxon>Opitutaceae</taxon>
        <taxon>Horticoccus</taxon>
    </lineage>
</organism>
<accession>A0A8F9TRX4</accession>
<gene>
    <name evidence="2" type="ORF">K0B96_12305</name>
</gene>
<dbReference type="AlphaFoldDB" id="A0A8F9TRX4"/>
<dbReference type="KEGG" id="ole:K0B96_12305"/>
<evidence type="ECO:0000256" key="1">
    <source>
        <dbReference type="SAM" id="Phobius"/>
    </source>
</evidence>
<keyword evidence="1" id="KW-0812">Transmembrane</keyword>
<dbReference type="RefSeq" id="WP_220161193.1">
    <property type="nucleotide sequence ID" value="NZ_CP080507.1"/>
</dbReference>
<protein>
    <submittedName>
        <fullName evidence="2">Uncharacterized protein</fullName>
    </submittedName>
</protein>